<comment type="caution">
    <text evidence="1">The sequence shown here is derived from an EMBL/GenBank/DDBJ whole genome shotgun (WGS) entry which is preliminary data.</text>
</comment>
<sequence>MDRLNDFDKDILEQVLGYILILDDQVNCGKNFTLVAVYQEIKGGFTAITILSYQLTVLRTYSLTHFKLVYKQRKGLGHSIC</sequence>
<dbReference type="Proteomes" id="UP001500469">
    <property type="component" value="Unassembled WGS sequence"/>
</dbReference>
<evidence type="ECO:0000313" key="2">
    <source>
        <dbReference type="Proteomes" id="UP001500469"/>
    </source>
</evidence>
<proteinExistence type="predicted"/>
<protein>
    <submittedName>
        <fullName evidence="1">Uncharacterized protein</fullName>
    </submittedName>
</protein>
<accession>A0ABP3Y9N7</accession>
<reference evidence="2" key="1">
    <citation type="journal article" date="2019" name="Int. J. Syst. Evol. Microbiol.">
        <title>The Global Catalogue of Microorganisms (GCM) 10K type strain sequencing project: providing services to taxonomists for standard genome sequencing and annotation.</title>
        <authorList>
            <consortium name="The Broad Institute Genomics Platform"/>
            <consortium name="The Broad Institute Genome Sequencing Center for Infectious Disease"/>
            <person name="Wu L."/>
            <person name="Ma J."/>
        </authorList>
    </citation>
    <scope>NUCLEOTIDE SEQUENCE [LARGE SCALE GENOMIC DNA]</scope>
    <source>
        <strain evidence="2">JCM 16112</strain>
    </source>
</reference>
<dbReference type="EMBL" id="BAAAFI010000002">
    <property type="protein sequence ID" value="GAA0877608.1"/>
    <property type="molecule type" value="Genomic_DNA"/>
</dbReference>
<name>A0ABP3Y9N7_9BACT</name>
<evidence type="ECO:0000313" key="1">
    <source>
        <dbReference type="EMBL" id="GAA0877608.1"/>
    </source>
</evidence>
<gene>
    <name evidence="1" type="ORF">GCM10009119_05760</name>
</gene>
<keyword evidence="2" id="KW-1185">Reference proteome</keyword>
<organism evidence="1 2">
    <name type="scientific">Algoriphagus jejuensis</name>
    <dbReference type="NCBI Taxonomy" id="419934"/>
    <lineage>
        <taxon>Bacteria</taxon>
        <taxon>Pseudomonadati</taxon>
        <taxon>Bacteroidota</taxon>
        <taxon>Cytophagia</taxon>
        <taxon>Cytophagales</taxon>
        <taxon>Cyclobacteriaceae</taxon>
        <taxon>Algoriphagus</taxon>
    </lineage>
</organism>